<organism evidence="3 4">
    <name type="scientific">Vespula vulgaris</name>
    <name type="common">Yellow jacket</name>
    <name type="synonym">Wasp</name>
    <dbReference type="NCBI Taxonomy" id="7454"/>
    <lineage>
        <taxon>Eukaryota</taxon>
        <taxon>Metazoa</taxon>
        <taxon>Ecdysozoa</taxon>
        <taxon>Arthropoda</taxon>
        <taxon>Hexapoda</taxon>
        <taxon>Insecta</taxon>
        <taxon>Pterygota</taxon>
        <taxon>Neoptera</taxon>
        <taxon>Endopterygota</taxon>
        <taxon>Hymenoptera</taxon>
        <taxon>Apocrita</taxon>
        <taxon>Aculeata</taxon>
        <taxon>Vespoidea</taxon>
        <taxon>Vespidae</taxon>
        <taxon>Vespinae</taxon>
        <taxon>Vespula</taxon>
    </lineage>
</organism>
<gene>
    <name evidence="3" type="ORF">HZH66_008634</name>
</gene>
<feature type="compositionally biased region" description="Polar residues" evidence="1">
    <location>
        <begin position="1"/>
        <end position="11"/>
    </location>
</feature>
<evidence type="ECO:0000313" key="4">
    <source>
        <dbReference type="Proteomes" id="UP000614350"/>
    </source>
</evidence>
<feature type="transmembrane region" description="Helical" evidence="2">
    <location>
        <begin position="86"/>
        <end position="109"/>
    </location>
</feature>
<evidence type="ECO:0000256" key="1">
    <source>
        <dbReference type="SAM" id="MobiDB-lite"/>
    </source>
</evidence>
<keyword evidence="2" id="KW-0472">Membrane</keyword>
<dbReference type="AlphaFoldDB" id="A0A834JSK7"/>
<name>A0A834JSK7_VESVU</name>
<protein>
    <submittedName>
        <fullName evidence="3">Uncharacterized protein</fullName>
    </submittedName>
</protein>
<proteinExistence type="predicted"/>
<keyword evidence="2" id="KW-0812">Transmembrane</keyword>
<feature type="compositionally biased region" description="Basic and acidic residues" evidence="1">
    <location>
        <begin position="12"/>
        <end position="27"/>
    </location>
</feature>
<accession>A0A834JSK7</accession>
<evidence type="ECO:0000313" key="3">
    <source>
        <dbReference type="EMBL" id="KAF7392801.1"/>
    </source>
</evidence>
<keyword evidence="2" id="KW-1133">Transmembrane helix</keyword>
<comment type="caution">
    <text evidence="3">The sequence shown here is derived from an EMBL/GenBank/DDBJ whole genome shotgun (WGS) entry which is preliminary data.</text>
</comment>
<feature type="region of interest" description="Disordered" evidence="1">
    <location>
        <begin position="1"/>
        <end position="30"/>
    </location>
</feature>
<evidence type="ECO:0000256" key="2">
    <source>
        <dbReference type="SAM" id="Phobius"/>
    </source>
</evidence>
<sequence length="111" mass="11912">MIRSHPTYSTRSRLDRKESRGSKDTKSMIKSTIRSVAKDAISESATAGGEEVVVVCSGGDGGGGGGGGAGSEPKCHGTYKKDMRDLAFFLFVDLVQGQYYVLTGLYQLWQL</sequence>
<dbReference type="EMBL" id="JACSEA010000009">
    <property type="protein sequence ID" value="KAF7392801.1"/>
    <property type="molecule type" value="Genomic_DNA"/>
</dbReference>
<reference evidence="3" key="1">
    <citation type="journal article" date="2020" name="G3 (Bethesda)">
        <title>High-Quality Assemblies for Three Invasive Social Wasps from the &lt;i&gt;Vespula&lt;/i&gt; Genus.</title>
        <authorList>
            <person name="Harrop T.W.R."/>
            <person name="Guhlin J."/>
            <person name="McLaughlin G.M."/>
            <person name="Permina E."/>
            <person name="Stockwell P."/>
            <person name="Gilligan J."/>
            <person name="Le Lec M.F."/>
            <person name="Gruber M.A.M."/>
            <person name="Quinn O."/>
            <person name="Lovegrove M."/>
            <person name="Duncan E.J."/>
            <person name="Remnant E.J."/>
            <person name="Van Eeckhoven J."/>
            <person name="Graham B."/>
            <person name="Knapp R.A."/>
            <person name="Langford K.W."/>
            <person name="Kronenberg Z."/>
            <person name="Press M.O."/>
            <person name="Eacker S.M."/>
            <person name="Wilson-Rankin E.E."/>
            <person name="Purcell J."/>
            <person name="Lester P.J."/>
            <person name="Dearden P.K."/>
        </authorList>
    </citation>
    <scope>NUCLEOTIDE SEQUENCE</scope>
    <source>
        <strain evidence="3">Marl-1</strain>
    </source>
</reference>
<keyword evidence="4" id="KW-1185">Reference proteome</keyword>
<dbReference type="Proteomes" id="UP000614350">
    <property type="component" value="Unassembled WGS sequence"/>
</dbReference>